<dbReference type="Gene3D" id="3.10.50.40">
    <property type="match status" value="1"/>
</dbReference>
<keyword evidence="6" id="KW-0143">Chaperone</keyword>
<keyword evidence="7 9" id="KW-0413">Isomerase</keyword>
<dbReference type="AlphaFoldDB" id="A0AA49GNS1"/>
<dbReference type="PROSITE" id="PS50059">
    <property type="entry name" value="FKBP_PPIASE"/>
    <property type="match status" value="1"/>
</dbReference>
<keyword evidence="5 9" id="KW-0697">Rotamase</keyword>
<evidence type="ECO:0000256" key="6">
    <source>
        <dbReference type="ARBA" id="ARBA00023186"/>
    </source>
</evidence>
<accession>A0AA49GNS1</accession>
<comment type="similarity">
    <text evidence="3 10">Belongs to the FKBP-type PPIase family.</text>
</comment>
<dbReference type="SUPFAM" id="SSF54534">
    <property type="entry name" value="FKBP-like"/>
    <property type="match status" value="1"/>
</dbReference>
<reference evidence="13" key="1">
    <citation type="journal article" date="2023" name="Comput. Struct. Biotechnol. J.">
        <title>Discovery of a novel marine Bacteroidetes with a rich repertoire of carbohydrate-active enzymes.</title>
        <authorList>
            <person name="Chen B."/>
            <person name="Liu G."/>
            <person name="Chen Q."/>
            <person name="Wang H."/>
            <person name="Liu L."/>
            <person name="Tang K."/>
        </authorList>
    </citation>
    <scope>NUCLEOTIDE SEQUENCE</scope>
    <source>
        <strain evidence="13">TK19036</strain>
    </source>
</reference>
<evidence type="ECO:0000256" key="4">
    <source>
        <dbReference type="ARBA" id="ARBA00022490"/>
    </source>
</evidence>
<proteinExistence type="inferred from homology"/>
<dbReference type="Gene3D" id="2.40.10.330">
    <property type="match status" value="1"/>
</dbReference>
<evidence type="ECO:0000256" key="5">
    <source>
        <dbReference type="ARBA" id="ARBA00023110"/>
    </source>
</evidence>
<evidence type="ECO:0000256" key="1">
    <source>
        <dbReference type="ARBA" id="ARBA00000971"/>
    </source>
</evidence>
<dbReference type="EMBL" id="CP120682">
    <property type="protein sequence ID" value="WKN37176.1"/>
    <property type="molecule type" value="Genomic_DNA"/>
</dbReference>
<evidence type="ECO:0000256" key="7">
    <source>
        <dbReference type="ARBA" id="ARBA00023235"/>
    </source>
</evidence>
<evidence type="ECO:0000256" key="2">
    <source>
        <dbReference type="ARBA" id="ARBA00004496"/>
    </source>
</evidence>
<dbReference type="EC" id="5.2.1.8" evidence="10"/>
<dbReference type="InterPro" id="IPR046357">
    <property type="entry name" value="PPIase_dom_sf"/>
</dbReference>
<name>A0AA49GNS1_9BACT</name>
<dbReference type="GO" id="GO:0005737">
    <property type="term" value="C:cytoplasm"/>
    <property type="evidence" value="ECO:0007669"/>
    <property type="project" value="UniProtKB-SubCell"/>
</dbReference>
<evidence type="ECO:0000256" key="11">
    <source>
        <dbReference type="SAM" id="MobiDB-lite"/>
    </source>
</evidence>
<dbReference type="PANTHER" id="PTHR47861">
    <property type="entry name" value="FKBP-TYPE PEPTIDYL-PROLYL CIS-TRANS ISOMERASE SLYD"/>
    <property type="match status" value="1"/>
</dbReference>
<evidence type="ECO:0000313" key="13">
    <source>
        <dbReference type="EMBL" id="WKN37176.1"/>
    </source>
</evidence>
<evidence type="ECO:0000256" key="9">
    <source>
        <dbReference type="PROSITE-ProRule" id="PRU00277"/>
    </source>
</evidence>
<reference evidence="13" key="2">
    <citation type="journal article" date="2024" name="Antonie Van Leeuwenhoek">
        <title>Roseihalotalea indica gen. nov., sp. nov., a halophilic Bacteroidetes from mesopelagic Southwest Indian Ocean with higher carbohydrate metabolic potential.</title>
        <authorList>
            <person name="Chen B."/>
            <person name="Zhang M."/>
            <person name="Lin D."/>
            <person name="Ye J."/>
            <person name="Tang K."/>
        </authorList>
    </citation>
    <scope>NUCLEOTIDE SEQUENCE</scope>
    <source>
        <strain evidence="13">TK19036</strain>
    </source>
</reference>
<keyword evidence="4" id="KW-0963">Cytoplasm</keyword>
<evidence type="ECO:0000259" key="12">
    <source>
        <dbReference type="PROSITE" id="PS50059"/>
    </source>
</evidence>
<comment type="subcellular location">
    <subcellularLocation>
        <location evidence="2">Cytoplasm</location>
    </subcellularLocation>
</comment>
<dbReference type="GO" id="GO:0042026">
    <property type="term" value="P:protein refolding"/>
    <property type="evidence" value="ECO:0007669"/>
    <property type="project" value="UniProtKB-ARBA"/>
</dbReference>
<dbReference type="Pfam" id="PF00254">
    <property type="entry name" value="FKBP_C"/>
    <property type="match status" value="1"/>
</dbReference>
<feature type="domain" description="PPIase FKBP-type" evidence="12">
    <location>
        <begin position="7"/>
        <end position="91"/>
    </location>
</feature>
<dbReference type="InterPro" id="IPR048261">
    <property type="entry name" value="SlpA/SlyD-like_ins_sf"/>
</dbReference>
<sequence>MAAAKTGDTVRVHYTGTLEDGSEFDSSRKRNEPLEFTLGQGQMIPGFEKAVSGMEVGQSKQVSIPSQEAYGDKKKEMIMEVPKENFPPDITPEVGQQLAVNTQGKQVPVTVTEISGDTVVLDANHPLAGRDLKFDIELVEIGQ</sequence>
<dbReference type="GO" id="GO:0003755">
    <property type="term" value="F:peptidyl-prolyl cis-trans isomerase activity"/>
    <property type="evidence" value="ECO:0007669"/>
    <property type="project" value="UniProtKB-UniRule"/>
</dbReference>
<dbReference type="InterPro" id="IPR001179">
    <property type="entry name" value="PPIase_FKBP_dom"/>
</dbReference>
<comment type="function">
    <text evidence="8">Also involved in hydrogenase metallocenter assembly, probably by participating in the nickel insertion step. This function in hydrogenase biosynthesis requires chaperone activity and the presence of the metal-binding domain, but not PPIase activity.</text>
</comment>
<evidence type="ECO:0000256" key="8">
    <source>
        <dbReference type="ARBA" id="ARBA00037071"/>
    </source>
</evidence>
<evidence type="ECO:0000256" key="3">
    <source>
        <dbReference type="ARBA" id="ARBA00006577"/>
    </source>
</evidence>
<gene>
    <name evidence="13" type="ORF">K4G66_00450</name>
</gene>
<comment type="catalytic activity">
    <reaction evidence="1 9 10">
        <text>[protein]-peptidylproline (omega=180) = [protein]-peptidylproline (omega=0)</text>
        <dbReference type="Rhea" id="RHEA:16237"/>
        <dbReference type="Rhea" id="RHEA-COMP:10747"/>
        <dbReference type="Rhea" id="RHEA-COMP:10748"/>
        <dbReference type="ChEBI" id="CHEBI:83833"/>
        <dbReference type="ChEBI" id="CHEBI:83834"/>
        <dbReference type="EC" id="5.2.1.8"/>
    </reaction>
</comment>
<feature type="region of interest" description="Disordered" evidence="11">
    <location>
        <begin position="1"/>
        <end position="30"/>
    </location>
</feature>
<dbReference type="PANTHER" id="PTHR47861:SF3">
    <property type="entry name" value="FKBP-TYPE PEPTIDYL-PROLYL CIS-TRANS ISOMERASE SLYD"/>
    <property type="match status" value="1"/>
</dbReference>
<organism evidence="13">
    <name type="scientific">Roseihalotalea indica</name>
    <dbReference type="NCBI Taxonomy" id="2867963"/>
    <lineage>
        <taxon>Bacteria</taxon>
        <taxon>Pseudomonadati</taxon>
        <taxon>Bacteroidota</taxon>
        <taxon>Cytophagia</taxon>
        <taxon>Cytophagales</taxon>
        <taxon>Catalimonadaceae</taxon>
        <taxon>Roseihalotalea</taxon>
    </lineage>
</organism>
<protein>
    <recommendedName>
        <fullName evidence="10">Peptidyl-prolyl cis-trans isomerase</fullName>
        <ecNumber evidence="10">5.2.1.8</ecNumber>
    </recommendedName>
</protein>
<evidence type="ECO:0000256" key="10">
    <source>
        <dbReference type="RuleBase" id="RU003915"/>
    </source>
</evidence>